<accession>A0A0F8ZTE9</accession>
<reference evidence="1" key="1">
    <citation type="journal article" date="2015" name="Nature">
        <title>Complex archaea that bridge the gap between prokaryotes and eukaryotes.</title>
        <authorList>
            <person name="Spang A."/>
            <person name="Saw J.H."/>
            <person name="Jorgensen S.L."/>
            <person name="Zaremba-Niedzwiedzka K."/>
            <person name="Martijn J."/>
            <person name="Lind A.E."/>
            <person name="van Eijk R."/>
            <person name="Schleper C."/>
            <person name="Guy L."/>
            <person name="Ettema T.J."/>
        </authorList>
    </citation>
    <scope>NUCLEOTIDE SEQUENCE</scope>
</reference>
<name>A0A0F8ZTE9_9ZZZZ</name>
<sequence>QEGPSRHLSSLWLAKPCPVTNPLQIFEGDPFTGVFSLRDELFADGVVYIFAESLLFAAYLFELTPDLLGALTLTFRFSSGFLEGLTVGMVFLPDVLNGVTAVALTHDLGYAIHFDEWSLCIAMDESRNLYHIAIRRGDSRDIDTFHVDRQDKGYDTVASIYACATAVIRPEVPDITTKIINTLTNL</sequence>
<dbReference type="EMBL" id="LAZR01046204">
    <property type="protein sequence ID" value="KKK97083.1"/>
    <property type="molecule type" value="Genomic_DNA"/>
</dbReference>
<evidence type="ECO:0000313" key="1">
    <source>
        <dbReference type="EMBL" id="KKK97083.1"/>
    </source>
</evidence>
<feature type="non-terminal residue" evidence="1">
    <location>
        <position position="1"/>
    </location>
</feature>
<proteinExistence type="predicted"/>
<organism evidence="1">
    <name type="scientific">marine sediment metagenome</name>
    <dbReference type="NCBI Taxonomy" id="412755"/>
    <lineage>
        <taxon>unclassified sequences</taxon>
        <taxon>metagenomes</taxon>
        <taxon>ecological metagenomes</taxon>
    </lineage>
</organism>
<comment type="caution">
    <text evidence="1">The sequence shown here is derived from an EMBL/GenBank/DDBJ whole genome shotgun (WGS) entry which is preliminary data.</text>
</comment>
<dbReference type="AlphaFoldDB" id="A0A0F8ZTE9"/>
<gene>
    <name evidence="1" type="ORF">LCGC14_2656320</name>
</gene>
<protein>
    <submittedName>
        <fullName evidence="1">Uncharacterized protein</fullName>
    </submittedName>
</protein>